<dbReference type="PANTHER" id="PTHR46797">
    <property type="entry name" value="HTH-TYPE TRANSCRIPTIONAL REGULATOR"/>
    <property type="match status" value="1"/>
</dbReference>
<dbReference type="Pfam" id="PF08671">
    <property type="entry name" value="SinI"/>
    <property type="match status" value="1"/>
</dbReference>
<gene>
    <name evidence="4" type="ORF">ACFO4N_01730</name>
</gene>
<dbReference type="EMBL" id="JBHSFW010000001">
    <property type="protein sequence ID" value="MFC4617447.1"/>
    <property type="molecule type" value="Genomic_DNA"/>
</dbReference>
<dbReference type="Proteomes" id="UP001596022">
    <property type="component" value="Unassembled WGS sequence"/>
</dbReference>
<dbReference type="Pfam" id="PF01381">
    <property type="entry name" value="HTH_3"/>
    <property type="match status" value="1"/>
</dbReference>
<dbReference type="PROSITE" id="PS50943">
    <property type="entry name" value="HTH_CROC1"/>
    <property type="match status" value="1"/>
</dbReference>
<dbReference type="InterPro" id="IPR050807">
    <property type="entry name" value="TransReg_Diox_bact_type"/>
</dbReference>
<proteinExistence type="predicted"/>
<dbReference type="InterPro" id="IPR010981">
    <property type="entry name" value="SinR/SinI_dimer_dom"/>
</dbReference>
<dbReference type="InterPro" id="IPR010982">
    <property type="entry name" value="Lambda_DNA-bd_dom_sf"/>
</dbReference>
<evidence type="ECO:0000313" key="4">
    <source>
        <dbReference type="EMBL" id="MFC4617447.1"/>
    </source>
</evidence>
<sequence>MIGKKIKQLRLQKGLSLTELAERAGVSKSYLSTIERDLQKNPSIQFLEKIADVLGVSVFQIMGTSEHAAKALDQGWIDLIKEAMDSGIDKQSFKEFLDYQKWRRGKV</sequence>
<feature type="domain" description="Sin" evidence="3">
    <location>
        <begin position="63"/>
        <end position="101"/>
    </location>
</feature>
<evidence type="ECO:0000256" key="1">
    <source>
        <dbReference type="ARBA" id="ARBA00023125"/>
    </source>
</evidence>
<dbReference type="SMART" id="SM00530">
    <property type="entry name" value="HTH_XRE"/>
    <property type="match status" value="1"/>
</dbReference>
<keyword evidence="5" id="KW-1185">Reference proteome</keyword>
<dbReference type="PANTHER" id="PTHR46797:SF13">
    <property type="entry name" value="HTH-TYPE TRANSCRIPTIONAL REGULATOR SINR"/>
    <property type="match status" value="1"/>
</dbReference>
<comment type="caution">
    <text evidence="4">The sequence shown here is derived from an EMBL/GenBank/DDBJ whole genome shotgun (WGS) entry which is preliminary data.</text>
</comment>
<accession>A0ABV9GHK1</accession>
<evidence type="ECO:0000313" key="5">
    <source>
        <dbReference type="Proteomes" id="UP001596022"/>
    </source>
</evidence>
<name>A0ABV9GHK1_9BACL</name>
<dbReference type="RefSeq" id="WP_376844489.1">
    <property type="nucleotide sequence ID" value="NZ_JBHSFW010000001.1"/>
</dbReference>
<evidence type="ECO:0000259" key="2">
    <source>
        <dbReference type="PROSITE" id="PS50943"/>
    </source>
</evidence>
<dbReference type="Gene3D" id="1.10.260.40">
    <property type="entry name" value="lambda repressor-like DNA-binding domains"/>
    <property type="match status" value="1"/>
</dbReference>
<dbReference type="InterPro" id="IPR001387">
    <property type="entry name" value="Cro/C1-type_HTH"/>
</dbReference>
<dbReference type="CDD" id="cd00093">
    <property type="entry name" value="HTH_XRE"/>
    <property type="match status" value="1"/>
</dbReference>
<organism evidence="4 5">
    <name type="scientific">Camelliibacillus cellulosilyticus</name>
    <dbReference type="NCBI Taxonomy" id="2174486"/>
    <lineage>
        <taxon>Bacteria</taxon>
        <taxon>Bacillati</taxon>
        <taxon>Bacillota</taxon>
        <taxon>Bacilli</taxon>
        <taxon>Bacillales</taxon>
        <taxon>Sporolactobacillaceae</taxon>
        <taxon>Camelliibacillus</taxon>
    </lineage>
</organism>
<feature type="domain" description="HTH cro/C1-type" evidence="2">
    <location>
        <begin position="6"/>
        <end position="61"/>
    </location>
</feature>
<keyword evidence="1" id="KW-0238">DNA-binding</keyword>
<reference evidence="5" key="1">
    <citation type="journal article" date="2019" name="Int. J. Syst. Evol. Microbiol.">
        <title>The Global Catalogue of Microorganisms (GCM) 10K type strain sequencing project: providing services to taxonomists for standard genome sequencing and annotation.</title>
        <authorList>
            <consortium name="The Broad Institute Genomics Platform"/>
            <consortium name="The Broad Institute Genome Sequencing Center for Infectious Disease"/>
            <person name="Wu L."/>
            <person name="Ma J."/>
        </authorList>
    </citation>
    <scope>NUCLEOTIDE SEQUENCE [LARGE SCALE GENOMIC DNA]</scope>
    <source>
        <strain evidence="5">CGMCC 1.16306</strain>
    </source>
</reference>
<evidence type="ECO:0000259" key="3">
    <source>
        <dbReference type="PROSITE" id="PS51500"/>
    </source>
</evidence>
<dbReference type="InterPro" id="IPR036281">
    <property type="entry name" value="SinR/SinI_dimer_dom_sf"/>
</dbReference>
<protein>
    <submittedName>
        <fullName evidence="4">Helix-turn-helix domain-containing protein</fullName>
    </submittedName>
</protein>
<dbReference type="PROSITE" id="PS51500">
    <property type="entry name" value="SIN"/>
    <property type="match status" value="1"/>
</dbReference>
<dbReference type="SUPFAM" id="SSF47413">
    <property type="entry name" value="lambda repressor-like DNA-binding domains"/>
    <property type="match status" value="1"/>
</dbReference>
<dbReference type="SUPFAM" id="SSF47406">
    <property type="entry name" value="SinR repressor dimerisation domain-like"/>
    <property type="match status" value="1"/>
</dbReference>